<proteinExistence type="predicted"/>
<accession>A0A3P3FQV8</accession>
<feature type="transmembrane region" description="Helical" evidence="1">
    <location>
        <begin position="79"/>
        <end position="100"/>
    </location>
</feature>
<keyword evidence="1" id="KW-1133">Transmembrane helix</keyword>
<dbReference type="Proteomes" id="UP000273786">
    <property type="component" value="Unassembled WGS sequence"/>
</dbReference>
<dbReference type="Pfam" id="PF10754">
    <property type="entry name" value="DUF2569"/>
    <property type="match status" value="1"/>
</dbReference>
<dbReference type="EMBL" id="RQXT01000018">
    <property type="protein sequence ID" value="RRI00872.1"/>
    <property type="molecule type" value="Genomic_DNA"/>
</dbReference>
<evidence type="ECO:0000313" key="2">
    <source>
        <dbReference type="EMBL" id="RRI00872.1"/>
    </source>
</evidence>
<evidence type="ECO:0000256" key="1">
    <source>
        <dbReference type="SAM" id="Phobius"/>
    </source>
</evidence>
<keyword evidence="1" id="KW-0812">Transmembrane</keyword>
<keyword evidence="3" id="KW-1185">Reference proteome</keyword>
<dbReference type="OrthoDB" id="8076282at2"/>
<comment type="caution">
    <text evidence="2">The sequence shown here is derived from an EMBL/GenBank/DDBJ whole genome shotgun (WGS) entry which is preliminary data.</text>
</comment>
<feature type="transmembrane region" description="Helical" evidence="1">
    <location>
        <begin position="6"/>
        <end position="27"/>
    </location>
</feature>
<dbReference type="AlphaFoldDB" id="A0A3P3FQV8"/>
<gene>
    <name evidence="2" type="ORF">EH240_16055</name>
</gene>
<dbReference type="InterPro" id="IPR019690">
    <property type="entry name" value="DUF2569"/>
</dbReference>
<keyword evidence="1" id="KW-0472">Membrane</keyword>
<dbReference type="RefSeq" id="WP_124999821.1">
    <property type="nucleotide sequence ID" value="NZ_RQXT01000018.1"/>
</dbReference>
<evidence type="ECO:0000313" key="3">
    <source>
        <dbReference type="Proteomes" id="UP000273786"/>
    </source>
</evidence>
<feature type="transmembrane region" description="Helical" evidence="1">
    <location>
        <begin position="148"/>
        <end position="165"/>
    </location>
</feature>
<name>A0A3P3FQV8_9HYPH</name>
<organism evidence="2 3">
    <name type="scientific">Mesorhizobium tamadayense</name>
    <dbReference type="NCBI Taxonomy" id="425306"/>
    <lineage>
        <taxon>Bacteria</taxon>
        <taxon>Pseudomonadati</taxon>
        <taxon>Pseudomonadota</taxon>
        <taxon>Alphaproteobacteria</taxon>
        <taxon>Hyphomicrobiales</taxon>
        <taxon>Phyllobacteriaceae</taxon>
        <taxon>Mesorhizobium</taxon>
    </lineage>
</organism>
<protein>
    <submittedName>
        <fullName evidence="2">DUF2569 family protein</fullName>
    </submittedName>
</protein>
<feature type="transmembrane region" description="Helical" evidence="1">
    <location>
        <begin position="112"/>
        <end position="136"/>
    </location>
</feature>
<sequence>MQISIWHWAIVLLIVGVPVFFAVRSAAKPSQNPADLVGFGDWLLLLAIWQTLSRLRTLAELGSSWQGYQQLMLLPNGPLAVYGEIALSLTFVVLQVLVLVAMLRRSPRYKQLFLYQWVAIPLVAILDVLWVSTILGVPMSRVLAGDTVATPVVAFILTGIWVAYVHKSVRVRNTFGGAATGEAAAA</sequence>
<reference evidence="2 3" key="1">
    <citation type="submission" date="2018-11" db="EMBL/GenBank/DDBJ databases">
        <title>the genome of Mesorhizobium tamadayense DSM 28320.</title>
        <authorList>
            <person name="Gao J."/>
        </authorList>
    </citation>
    <scope>NUCLEOTIDE SEQUENCE [LARGE SCALE GENOMIC DNA]</scope>
    <source>
        <strain evidence="2 3">DSM 28320</strain>
    </source>
</reference>